<feature type="region of interest" description="Disordered" evidence="2">
    <location>
        <begin position="1"/>
        <end position="120"/>
    </location>
</feature>
<gene>
    <name evidence="5" type="ORF">ABMA28_016577</name>
</gene>
<name>A0ABD0T512_LOXSC</name>
<dbReference type="SUPFAM" id="SSF53098">
    <property type="entry name" value="Ribonuclease H-like"/>
    <property type="match status" value="1"/>
</dbReference>
<evidence type="ECO:0008006" key="7">
    <source>
        <dbReference type="Google" id="ProtNLM"/>
    </source>
</evidence>
<feature type="coiled-coil region" evidence="1">
    <location>
        <begin position="201"/>
        <end position="228"/>
    </location>
</feature>
<evidence type="ECO:0000256" key="2">
    <source>
        <dbReference type="SAM" id="MobiDB-lite"/>
    </source>
</evidence>
<sequence length="1660" mass="186003">MATTRTPAKKAIESRNPPISPELIIIDERAGPSQTTPPEPSRVRRSIGEWESAMVEPRPCSSTAHAHSPTKTAPAPAAQLRPKTKAMTNVESKTAARRASTEASVVSPGPRPETAKPTDRVTQARRLLAKAKSHVSESRNLRSDLKTGITQALDGLFALVKEMAAAATAPEKDININKKAEKSILEQGSLGLEGNELIRMMKEQGEKIDKTQREMEKLKETIVLQHEAARQQLTYAAAAAAAAPPVKPTVERKSALHSIMIESKDELETGDEVMRQVREAVNAKDGWVTVERVKKVKDKKVILGCRTVEEREKVKERLQSAANRLSFEDMKNQDPMVILRDVIASHSENDILMALRNQNGGVFQGLEAKDSRMEVRTSAKSSLCQQHQNAATAWLRNSTVQSTTHLALSAQCGGSGRRWHGLRCNTGAKVVPVLSGAGAPTRRYAVAQANLQRKQLATTELMADASRRKLAFALVQEPYVGRVKRMKDYRGARVFQNTEVGDGTVKAAIVVFDGDLDVLQCPKLTNDNIVVVRIRTSAWEIAAVSFYFEPDKPIGPHLERLREVIEELGPTKLLIGGDSNAKSTWWGSKKEDHRGEEMSGTLEESGLQVLNTGDVPTFETIRGGKPYRSRVDLTACSEDLLNLVDNWRVDREITCSDHNTITFDISLRRAKGLTVQRTTRLYNTKKAAWDLFNTTLAEAKTHSGINVANINNITEENQLELLLRNYTEAITKACKTSMPAKKSTEILRIPWWNEELDRLKKVATTARRKIRNAAPYRRDLVVAEYLEKKDLYESQAKKAQIESWKQFCEKQDREGLWEGIYRVIGRTTKRTEDMPLVKDGTHLNPEESANLLAETFYPKDLEETDSDHHRRIREAAKMVNEHKHDEQHDPPFTMTELRTAMGSFNPKKAPGADGFTSEICSRAVNQDLDAFLALFNKCLSIGYFPNIWKEATVVVLRKPGKDDYTNPKAYRPIGLLPVLGKVLEKMTVARMKWHLVPRISTRQYGFMPQKSTEDALYTLIHRIKGKIELKKLVTLVSLDIEGAFDSAWWPAIRVRLAEEKCPVNIRRLLDSYLERRRVKVRFAGEEVGRDTNKGCVQGSIGGPILWNLLLDPLLRGLEDRGHYVQAFADDVVLVFDGDTSSQVTREANAALEFVRQWGFQNKLKFAAHKTCAMVLTRKLKYDNPRLTMGGIHIAISREIKVLGLIIDDKLTFNSHILTQTKKALDFYKQLSRAAKVNWGLHPEVIRLIYTACVEPVIMYAAAAWAPTAEKIGVQKLLNAVQRGFAQKLCKSYRTVSLHSALTLAGILPLDLRIQEAAALYETKRGSPLPELGDRETESMVRFAETPHPATHMAIGFERLEDQSLVDRHNVQAVRIFTDGSKIEGKVGAALSLWKGETEIRNQKFCLSAYCTVYQAELLAICKATGVILKGREKSYGLYSDSMAALETIVNHGSLHPLAVETRENLRKAFIQGKDVSLFWIKAHAGLLGNERADDLAKEAALTSKRKPDYDRCPVSFAKRTIRARSIVKWSDRYKTGNTASITKMFFPDASAAYRLVRQIKPIGPIVQILTGHGGFSHYLHRFKCKDSPSCTCDPTIDQTVPHLLTSCPIYDRQRFDFEQGTGAKIALNNLHELISNKETRNKFMSYCINICTVVNNKNKT</sequence>
<evidence type="ECO:0000256" key="1">
    <source>
        <dbReference type="SAM" id="Coils"/>
    </source>
</evidence>
<dbReference type="Proteomes" id="UP001549921">
    <property type="component" value="Unassembled WGS sequence"/>
</dbReference>
<dbReference type="CDD" id="cd09077">
    <property type="entry name" value="R1-I-EN"/>
    <property type="match status" value="1"/>
</dbReference>
<dbReference type="Gene3D" id="3.30.420.10">
    <property type="entry name" value="Ribonuclease H-like superfamily/Ribonuclease H"/>
    <property type="match status" value="1"/>
</dbReference>
<dbReference type="InterPro" id="IPR012337">
    <property type="entry name" value="RNaseH-like_sf"/>
</dbReference>
<organism evidence="5 6">
    <name type="scientific">Loxostege sticticalis</name>
    <name type="common">Beet webworm moth</name>
    <dbReference type="NCBI Taxonomy" id="481309"/>
    <lineage>
        <taxon>Eukaryota</taxon>
        <taxon>Metazoa</taxon>
        <taxon>Ecdysozoa</taxon>
        <taxon>Arthropoda</taxon>
        <taxon>Hexapoda</taxon>
        <taxon>Insecta</taxon>
        <taxon>Pterygota</taxon>
        <taxon>Neoptera</taxon>
        <taxon>Endopterygota</taxon>
        <taxon>Lepidoptera</taxon>
        <taxon>Glossata</taxon>
        <taxon>Ditrysia</taxon>
        <taxon>Pyraloidea</taxon>
        <taxon>Crambidae</taxon>
        <taxon>Pyraustinae</taxon>
        <taxon>Loxostege</taxon>
    </lineage>
</organism>
<dbReference type="EMBL" id="JBEDNZ010000009">
    <property type="protein sequence ID" value="KAL0838445.1"/>
    <property type="molecule type" value="Genomic_DNA"/>
</dbReference>
<dbReference type="InterPro" id="IPR043502">
    <property type="entry name" value="DNA/RNA_pol_sf"/>
</dbReference>
<dbReference type="Gene3D" id="3.60.10.10">
    <property type="entry name" value="Endonuclease/exonuclease/phosphatase"/>
    <property type="match status" value="1"/>
</dbReference>
<dbReference type="InterPro" id="IPR000477">
    <property type="entry name" value="RT_dom"/>
</dbReference>
<dbReference type="PROSITE" id="PS50878">
    <property type="entry name" value="RT_POL"/>
    <property type="match status" value="1"/>
</dbReference>
<proteinExistence type="predicted"/>
<dbReference type="Pfam" id="PF14529">
    <property type="entry name" value="Exo_endo_phos_2"/>
    <property type="match status" value="1"/>
</dbReference>
<keyword evidence="1" id="KW-0175">Coiled coil</keyword>
<dbReference type="Pfam" id="PF00075">
    <property type="entry name" value="RNase_H"/>
    <property type="match status" value="1"/>
</dbReference>
<feature type="domain" description="RNase H type-1" evidence="4">
    <location>
        <begin position="1369"/>
        <end position="1501"/>
    </location>
</feature>
<evidence type="ECO:0000259" key="3">
    <source>
        <dbReference type="PROSITE" id="PS50878"/>
    </source>
</evidence>
<dbReference type="PANTHER" id="PTHR33481:SF1">
    <property type="entry name" value="ENDONUCLEASE_EXONUCLEASE_PHOSPHATASE DOMAIN-CONTAINING PROTEIN-RELATED"/>
    <property type="match status" value="1"/>
</dbReference>
<dbReference type="InterPro" id="IPR036691">
    <property type="entry name" value="Endo/exonu/phosph_ase_sf"/>
</dbReference>
<accession>A0ABD0T512</accession>
<dbReference type="GO" id="GO:0071897">
    <property type="term" value="P:DNA biosynthetic process"/>
    <property type="evidence" value="ECO:0007669"/>
    <property type="project" value="UniProtKB-ARBA"/>
</dbReference>
<protein>
    <recommendedName>
        <fullName evidence="7">Retrovirus-related Pol polyprotein from type-1 retrotransposable element R1</fullName>
    </recommendedName>
</protein>
<evidence type="ECO:0000259" key="4">
    <source>
        <dbReference type="PROSITE" id="PS50879"/>
    </source>
</evidence>
<dbReference type="Pfam" id="PF00078">
    <property type="entry name" value="RVT_1"/>
    <property type="match status" value="1"/>
</dbReference>
<dbReference type="CDD" id="cd09276">
    <property type="entry name" value="Rnase_HI_RT_non_LTR"/>
    <property type="match status" value="1"/>
</dbReference>
<dbReference type="InterPro" id="IPR036397">
    <property type="entry name" value="RNaseH_sf"/>
</dbReference>
<dbReference type="PANTHER" id="PTHR33481">
    <property type="entry name" value="REVERSE TRANSCRIPTASE"/>
    <property type="match status" value="1"/>
</dbReference>
<comment type="caution">
    <text evidence="5">The sequence shown here is derived from an EMBL/GenBank/DDBJ whole genome shotgun (WGS) entry which is preliminary data.</text>
</comment>
<dbReference type="GO" id="GO:0042575">
    <property type="term" value="C:DNA polymerase complex"/>
    <property type="evidence" value="ECO:0007669"/>
    <property type="project" value="UniProtKB-ARBA"/>
</dbReference>
<dbReference type="InterPro" id="IPR005135">
    <property type="entry name" value="Endo/exonuclease/phosphatase"/>
</dbReference>
<dbReference type="SUPFAM" id="SSF56219">
    <property type="entry name" value="DNase I-like"/>
    <property type="match status" value="1"/>
</dbReference>
<dbReference type="PROSITE" id="PS50879">
    <property type="entry name" value="RNASE_H_1"/>
    <property type="match status" value="1"/>
</dbReference>
<feature type="compositionally biased region" description="Polar residues" evidence="2">
    <location>
        <begin position="60"/>
        <end position="71"/>
    </location>
</feature>
<reference evidence="5 6" key="1">
    <citation type="submission" date="2024-06" db="EMBL/GenBank/DDBJ databases">
        <title>A chromosome-level genome assembly of beet webworm, Loxostege sticticalis.</title>
        <authorList>
            <person name="Zhang Y."/>
        </authorList>
    </citation>
    <scope>NUCLEOTIDE SEQUENCE [LARGE SCALE GENOMIC DNA]</scope>
    <source>
        <strain evidence="5">AQ028</strain>
        <tissue evidence="5">Male pupae</tissue>
    </source>
</reference>
<dbReference type="InterPro" id="IPR002156">
    <property type="entry name" value="RNaseH_domain"/>
</dbReference>
<dbReference type="CDD" id="cd01650">
    <property type="entry name" value="RT_nLTR_like"/>
    <property type="match status" value="1"/>
</dbReference>
<evidence type="ECO:0000313" key="6">
    <source>
        <dbReference type="Proteomes" id="UP001549921"/>
    </source>
</evidence>
<evidence type="ECO:0000313" key="5">
    <source>
        <dbReference type="EMBL" id="KAL0838445.1"/>
    </source>
</evidence>
<feature type="domain" description="Reverse transcriptase" evidence="3">
    <location>
        <begin position="937"/>
        <end position="1193"/>
    </location>
</feature>
<dbReference type="SUPFAM" id="SSF56672">
    <property type="entry name" value="DNA/RNA polymerases"/>
    <property type="match status" value="1"/>
</dbReference>